<protein>
    <submittedName>
        <fullName evidence="7">L-idonate 5-dehydrogenase</fullName>
    </submittedName>
</protein>
<evidence type="ECO:0000259" key="6">
    <source>
        <dbReference type="SMART" id="SM00829"/>
    </source>
</evidence>
<dbReference type="Pfam" id="PF00107">
    <property type="entry name" value="ADH_zinc_N"/>
    <property type="match status" value="1"/>
</dbReference>
<dbReference type="RefSeq" id="WP_344997499.1">
    <property type="nucleotide sequence ID" value="NZ_BAABFR010000049.1"/>
</dbReference>
<gene>
    <name evidence="7" type="ORF">GCM10023147_30740</name>
</gene>
<comment type="similarity">
    <text evidence="2">Belongs to the zinc-containing alcohol dehydrogenase family.</text>
</comment>
<feature type="domain" description="Enoyl reductase (ER)" evidence="6">
    <location>
        <begin position="10"/>
        <end position="331"/>
    </location>
</feature>
<evidence type="ECO:0000256" key="5">
    <source>
        <dbReference type="ARBA" id="ARBA00023002"/>
    </source>
</evidence>
<dbReference type="Gene3D" id="3.90.180.10">
    <property type="entry name" value="Medium-chain alcohol dehydrogenases, catalytic domain"/>
    <property type="match status" value="1"/>
</dbReference>
<keyword evidence="8" id="KW-1185">Reference proteome</keyword>
<reference evidence="8" key="1">
    <citation type="journal article" date="2019" name="Int. J. Syst. Evol. Microbiol.">
        <title>The Global Catalogue of Microorganisms (GCM) 10K type strain sequencing project: providing services to taxonomists for standard genome sequencing and annotation.</title>
        <authorList>
            <consortium name="The Broad Institute Genomics Platform"/>
            <consortium name="The Broad Institute Genome Sequencing Center for Infectious Disease"/>
            <person name="Wu L."/>
            <person name="Ma J."/>
        </authorList>
    </citation>
    <scope>NUCLEOTIDE SEQUENCE [LARGE SCALE GENOMIC DNA]</scope>
    <source>
        <strain evidence="8">JCM 17688</strain>
    </source>
</reference>
<evidence type="ECO:0000256" key="2">
    <source>
        <dbReference type="ARBA" id="ARBA00008072"/>
    </source>
</evidence>
<evidence type="ECO:0000256" key="3">
    <source>
        <dbReference type="ARBA" id="ARBA00022723"/>
    </source>
</evidence>
<accession>A0ABP8JUM9</accession>
<evidence type="ECO:0000256" key="4">
    <source>
        <dbReference type="ARBA" id="ARBA00022833"/>
    </source>
</evidence>
<evidence type="ECO:0000313" key="8">
    <source>
        <dbReference type="Proteomes" id="UP001500635"/>
    </source>
</evidence>
<proteinExistence type="inferred from homology"/>
<dbReference type="PANTHER" id="PTHR43161:SF9">
    <property type="entry name" value="SORBITOL DEHYDROGENASE"/>
    <property type="match status" value="1"/>
</dbReference>
<dbReference type="InterPro" id="IPR013154">
    <property type="entry name" value="ADH-like_N"/>
</dbReference>
<comment type="caution">
    <text evidence="7">The sequence shown here is derived from an EMBL/GenBank/DDBJ whole genome shotgun (WGS) entry which is preliminary data.</text>
</comment>
<dbReference type="EMBL" id="BAABFR010000049">
    <property type="protein sequence ID" value="GAA4396425.1"/>
    <property type="molecule type" value="Genomic_DNA"/>
</dbReference>
<dbReference type="InterPro" id="IPR013149">
    <property type="entry name" value="ADH-like_C"/>
</dbReference>
<dbReference type="InterPro" id="IPR020843">
    <property type="entry name" value="ER"/>
</dbReference>
<evidence type="ECO:0000313" key="7">
    <source>
        <dbReference type="EMBL" id="GAA4396425.1"/>
    </source>
</evidence>
<keyword evidence="3" id="KW-0479">Metal-binding</keyword>
<dbReference type="PANTHER" id="PTHR43161">
    <property type="entry name" value="SORBITOL DEHYDROGENASE"/>
    <property type="match status" value="1"/>
</dbReference>
<name>A0ABP8JUM9_9ACTN</name>
<dbReference type="Pfam" id="PF08240">
    <property type="entry name" value="ADH_N"/>
    <property type="match status" value="1"/>
</dbReference>
<comment type="cofactor">
    <cofactor evidence="1">
        <name>Zn(2+)</name>
        <dbReference type="ChEBI" id="CHEBI:29105"/>
    </cofactor>
</comment>
<keyword evidence="4" id="KW-0862">Zinc</keyword>
<evidence type="ECO:0000256" key="1">
    <source>
        <dbReference type="ARBA" id="ARBA00001947"/>
    </source>
</evidence>
<dbReference type="SUPFAM" id="SSF51735">
    <property type="entry name" value="NAD(P)-binding Rossmann-fold domains"/>
    <property type="match status" value="1"/>
</dbReference>
<sequence>MKRLAIHAAGDLRSEDVPPPTPEQGEVRIKPAYVGICGSDIHYYFDGANGSFVIHEPLVPGHEISGIVDLDPSGMLAAGTPVTVHPAVFGAPVDALAGRAHMWPGGTYLGSASTTPHKQGAMADLIVARGDQVRTLPAALPILRAVLSEPLAVGLHALARADVRAGSRVLVSGCGPIGLLAAHAAVLAGARVTCGDVVDSALDRARELGAVATIRMDRTTPDDGAFDVVLECSGAAPAIQTALRAVRVGGTVVQVGNPPARPLPIDLAPMTAKEIQYLGSQRFLGEIDDAIEMLAAHPSFDAVISHVEPAADAVRAFEVARNSGMSAKVVVAFDD</sequence>
<dbReference type="Gene3D" id="3.40.50.720">
    <property type="entry name" value="NAD(P)-binding Rossmann-like Domain"/>
    <property type="match status" value="1"/>
</dbReference>
<dbReference type="SMART" id="SM00829">
    <property type="entry name" value="PKS_ER"/>
    <property type="match status" value="1"/>
</dbReference>
<dbReference type="Proteomes" id="UP001500635">
    <property type="component" value="Unassembled WGS sequence"/>
</dbReference>
<dbReference type="InterPro" id="IPR011032">
    <property type="entry name" value="GroES-like_sf"/>
</dbReference>
<dbReference type="SUPFAM" id="SSF50129">
    <property type="entry name" value="GroES-like"/>
    <property type="match status" value="1"/>
</dbReference>
<keyword evidence="5" id="KW-0560">Oxidoreductase</keyword>
<organism evidence="7 8">
    <name type="scientific">Tsukamurella soli</name>
    <dbReference type="NCBI Taxonomy" id="644556"/>
    <lineage>
        <taxon>Bacteria</taxon>
        <taxon>Bacillati</taxon>
        <taxon>Actinomycetota</taxon>
        <taxon>Actinomycetes</taxon>
        <taxon>Mycobacteriales</taxon>
        <taxon>Tsukamurellaceae</taxon>
        <taxon>Tsukamurella</taxon>
    </lineage>
</organism>
<dbReference type="InterPro" id="IPR036291">
    <property type="entry name" value="NAD(P)-bd_dom_sf"/>
</dbReference>